<keyword evidence="3 6" id="KW-0694">RNA-binding</keyword>
<keyword evidence="4 8" id="KW-0689">Ribosomal protein</keyword>
<geneLocation type="mitochondrion" evidence="8"/>
<evidence type="ECO:0000256" key="6">
    <source>
        <dbReference type="PROSITE-ProRule" id="PRU00182"/>
    </source>
</evidence>
<dbReference type="PROSITE" id="PS00632">
    <property type="entry name" value="RIBOSOMAL_S4"/>
    <property type="match status" value="1"/>
</dbReference>
<evidence type="ECO:0000256" key="1">
    <source>
        <dbReference type="ARBA" id="ARBA00007465"/>
    </source>
</evidence>
<dbReference type="SUPFAM" id="SSF55174">
    <property type="entry name" value="Alpha-L RNA-binding motif"/>
    <property type="match status" value="1"/>
</dbReference>
<dbReference type="GeneID" id="40513457"/>
<comment type="similarity">
    <text evidence="1">Belongs to the universal ribosomal protein uS4 family.</text>
</comment>
<proteinExistence type="inferred from homology"/>
<dbReference type="PANTHER" id="PTHR11831">
    <property type="entry name" value="30S 40S RIBOSOMAL PROTEIN"/>
    <property type="match status" value="1"/>
</dbReference>
<dbReference type="Pfam" id="PF01479">
    <property type="entry name" value="S4"/>
    <property type="match status" value="1"/>
</dbReference>
<dbReference type="EMBL" id="MK086007">
    <property type="protein sequence ID" value="QBX98791.1"/>
    <property type="molecule type" value="Genomic_DNA"/>
</dbReference>
<evidence type="ECO:0000256" key="3">
    <source>
        <dbReference type="ARBA" id="ARBA00022884"/>
    </source>
</evidence>
<dbReference type="InterPro" id="IPR002942">
    <property type="entry name" value="S4_RNA-bd"/>
</dbReference>
<dbReference type="AlphaFoldDB" id="A0A4D6C528"/>
<dbReference type="InterPro" id="IPR036986">
    <property type="entry name" value="S4_RNA-bd_sf"/>
</dbReference>
<dbReference type="InterPro" id="IPR018079">
    <property type="entry name" value="Ribosomal_uS4_CS"/>
</dbReference>
<dbReference type="InterPro" id="IPR022801">
    <property type="entry name" value="Ribosomal_uS4"/>
</dbReference>
<name>A0A4D6C528_9CHLO</name>
<evidence type="ECO:0000256" key="5">
    <source>
        <dbReference type="ARBA" id="ARBA00023274"/>
    </source>
</evidence>
<dbReference type="PROSITE" id="PS50889">
    <property type="entry name" value="S4"/>
    <property type="match status" value="1"/>
</dbReference>
<dbReference type="GO" id="GO:0042274">
    <property type="term" value="P:ribosomal small subunit biogenesis"/>
    <property type="evidence" value="ECO:0007669"/>
    <property type="project" value="TreeGrafter"/>
</dbReference>
<dbReference type="GO" id="GO:0015935">
    <property type="term" value="C:small ribosomal subunit"/>
    <property type="evidence" value="ECO:0007669"/>
    <property type="project" value="TreeGrafter"/>
</dbReference>
<keyword evidence="8" id="KW-0496">Mitochondrion</keyword>
<protein>
    <submittedName>
        <fullName evidence="8">Ribosomal protein S4</fullName>
    </submittedName>
</protein>
<accession>A0A4D6C528</accession>
<keyword evidence="2 6" id="KW-0699">rRNA-binding</keyword>
<reference evidence="8" key="1">
    <citation type="journal article" date="2019" name="Genome Biol. Evol.">
        <title>Tracing the Evolution of the Plastome and Mitogenome in the Chloropicophyceae Uncovered Convergent tRNA Gene Losses and a Variant Plastid Genetic Code.</title>
        <authorList>
            <person name="Turmel M."/>
            <person name="Dos Santos A.L."/>
            <person name="Otis C."/>
            <person name="Sergerie R."/>
            <person name="Lemieux C."/>
        </authorList>
    </citation>
    <scope>NUCLEOTIDE SEQUENCE</scope>
</reference>
<dbReference type="GO" id="GO:0003735">
    <property type="term" value="F:structural constituent of ribosome"/>
    <property type="evidence" value="ECO:0007669"/>
    <property type="project" value="TreeGrafter"/>
</dbReference>
<dbReference type="GO" id="GO:0019843">
    <property type="term" value="F:rRNA binding"/>
    <property type="evidence" value="ECO:0007669"/>
    <property type="project" value="UniProtKB-KW"/>
</dbReference>
<dbReference type="Gene3D" id="3.10.290.10">
    <property type="entry name" value="RNA-binding S4 domain"/>
    <property type="match status" value="1"/>
</dbReference>
<evidence type="ECO:0000313" key="8">
    <source>
        <dbReference type="EMBL" id="QBX98791.1"/>
    </source>
</evidence>
<dbReference type="RefSeq" id="YP_009647087.1">
    <property type="nucleotide sequence ID" value="NC_042601.1"/>
</dbReference>
<keyword evidence="5" id="KW-0687">Ribonucleoprotein</keyword>
<evidence type="ECO:0000259" key="7">
    <source>
        <dbReference type="SMART" id="SM00363"/>
    </source>
</evidence>
<feature type="domain" description="RNA-binding S4" evidence="7">
    <location>
        <begin position="91"/>
        <end position="154"/>
    </location>
</feature>
<dbReference type="PANTHER" id="PTHR11831:SF4">
    <property type="entry name" value="SMALL RIBOSOMAL SUBUNIT PROTEIN US4M"/>
    <property type="match status" value="1"/>
</dbReference>
<dbReference type="SMART" id="SM00363">
    <property type="entry name" value="S4"/>
    <property type="match status" value="1"/>
</dbReference>
<dbReference type="Gene3D" id="1.10.1050.10">
    <property type="entry name" value="Ribosomal Protein S4 Delta 41, Chain A, domain 1"/>
    <property type="match status" value="1"/>
</dbReference>
<gene>
    <name evidence="8" type="primary">rps4</name>
</gene>
<evidence type="ECO:0000256" key="4">
    <source>
        <dbReference type="ARBA" id="ARBA00022980"/>
    </source>
</evidence>
<evidence type="ECO:0000256" key="2">
    <source>
        <dbReference type="ARBA" id="ARBA00022730"/>
    </source>
</evidence>
<dbReference type="CDD" id="cd00165">
    <property type="entry name" value="S4"/>
    <property type="match status" value="1"/>
</dbReference>
<organism evidence="8">
    <name type="scientific">Chloroparvula japonica</name>
    <dbReference type="NCBI Taxonomy" id="1411623"/>
    <lineage>
        <taxon>Eukaryota</taxon>
        <taxon>Viridiplantae</taxon>
        <taxon>Chlorophyta</taxon>
        <taxon>Chloropicophyceae</taxon>
        <taxon>Chloropicales</taxon>
        <taxon>Chloropicaceae</taxon>
        <taxon>Chloroparvula</taxon>
    </lineage>
</organism>
<sequence length="195" mass="22709">MKNFNLSYLKRSYLLGQHIWPQKKLTLKQANRIKQIKPSRKVSDFGQKLQDYRKISSVYAGLTRKAYTAIYKKARSFPGQVRFNLLYLLESRLDVCMYRSGFAPSFAASRQVISHGFVYVNGQKCRTKSILLKPGDIIQYKPSKQHSNQKEFIARWISPSLVYPMNIEVDYASKTFIYLYPPQKVVLPVDLERAN</sequence>